<feature type="compositionally biased region" description="Polar residues" evidence="1">
    <location>
        <begin position="470"/>
        <end position="492"/>
    </location>
</feature>
<feature type="compositionally biased region" description="Polar residues" evidence="1">
    <location>
        <begin position="153"/>
        <end position="165"/>
    </location>
</feature>
<feature type="region of interest" description="Disordered" evidence="1">
    <location>
        <begin position="566"/>
        <end position="618"/>
    </location>
</feature>
<evidence type="ECO:0000313" key="3">
    <source>
        <dbReference type="Proteomes" id="UP001150217"/>
    </source>
</evidence>
<feature type="compositionally biased region" description="Low complexity" evidence="1">
    <location>
        <begin position="566"/>
        <end position="576"/>
    </location>
</feature>
<feature type="region of interest" description="Disordered" evidence="1">
    <location>
        <begin position="395"/>
        <end position="415"/>
    </location>
</feature>
<organism evidence="2 3">
    <name type="scientific">Lentinula lateritia</name>
    <dbReference type="NCBI Taxonomy" id="40482"/>
    <lineage>
        <taxon>Eukaryota</taxon>
        <taxon>Fungi</taxon>
        <taxon>Dikarya</taxon>
        <taxon>Basidiomycota</taxon>
        <taxon>Agaricomycotina</taxon>
        <taxon>Agaricomycetes</taxon>
        <taxon>Agaricomycetidae</taxon>
        <taxon>Agaricales</taxon>
        <taxon>Marasmiineae</taxon>
        <taxon>Omphalotaceae</taxon>
        <taxon>Lentinula</taxon>
    </lineage>
</organism>
<dbReference type="EMBL" id="JANVFT010000014">
    <property type="protein sequence ID" value="KAJ4498603.1"/>
    <property type="molecule type" value="Genomic_DNA"/>
</dbReference>
<feature type="compositionally biased region" description="Polar residues" evidence="1">
    <location>
        <begin position="603"/>
        <end position="618"/>
    </location>
</feature>
<gene>
    <name evidence="2" type="ORF">C8R41DRAFT_916108</name>
</gene>
<keyword evidence="3" id="KW-1185">Reference proteome</keyword>
<protein>
    <submittedName>
        <fullName evidence="2">Uncharacterized protein</fullName>
    </submittedName>
</protein>
<proteinExistence type="predicted"/>
<reference evidence="2" key="1">
    <citation type="submission" date="2022-08" db="EMBL/GenBank/DDBJ databases">
        <title>A Global Phylogenomic Analysis of the Shiitake Genus Lentinula.</title>
        <authorList>
            <consortium name="DOE Joint Genome Institute"/>
            <person name="Sierra-Patev S."/>
            <person name="Min B."/>
            <person name="Naranjo-Ortiz M."/>
            <person name="Looney B."/>
            <person name="Konkel Z."/>
            <person name="Slot J.C."/>
            <person name="Sakamoto Y."/>
            <person name="Steenwyk J.L."/>
            <person name="Rokas A."/>
            <person name="Carro J."/>
            <person name="Camarero S."/>
            <person name="Ferreira P."/>
            <person name="Molpeceres G."/>
            <person name="Ruiz-Duenas F.J."/>
            <person name="Serrano A."/>
            <person name="Henrissat B."/>
            <person name="Drula E."/>
            <person name="Hughes K.W."/>
            <person name="Mata J.L."/>
            <person name="Ishikawa N.K."/>
            <person name="Vargas-Isla R."/>
            <person name="Ushijima S."/>
            <person name="Smith C.A."/>
            <person name="Ahrendt S."/>
            <person name="Andreopoulos W."/>
            <person name="He G."/>
            <person name="Labutti K."/>
            <person name="Lipzen A."/>
            <person name="Ng V."/>
            <person name="Riley R."/>
            <person name="Sandor L."/>
            <person name="Barry K."/>
            <person name="Martinez A.T."/>
            <person name="Xiao Y."/>
            <person name="Gibbons J.G."/>
            <person name="Terashima K."/>
            <person name="Grigoriev I.V."/>
            <person name="Hibbett D.S."/>
        </authorList>
    </citation>
    <scope>NUCLEOTIDE SEQUENCE</scope>
    <source>
        <strain evidence="2">RHP3577 ss4</strain>
    </source>
</reference>
<accession>A0ABQ8VQD5</accession>
<evidence type="ECO:0000313" key="2">
    <source>
        <dbReference type="EMBL" id="KAJ4498603.1"/>
    </source>
</evidence>
<feature type="region of interest" description="Disordered" evidence="1">
    <location>
        <begin position="101"/>
        <end position="186"/>
    </location>
</feature>
<dbReference type="Proteomes" id="UP001150217">
    <property type="component" value="Unassembled WGS sequence"/>
</dbReference>
<feature type="region of interest" description="Disordered" evidence="1">
    <location>
        <begin position="470"/>
        <end position="545"/>
    </location>
</feature>
<sequence>MSSKSNEPETSAPKRYHCYCSTYCGGPDGLGRLISYSSFRLHLQKSTVQNDMANERPWIRKRVSSKLSTTTLEAHKHVLRTPFHLPRPQFRKPSQLILPLDDTHEVPPTASEIGNSGDDEGLGPQDGVNVQDNEEPEDEDVVDPGSLFEQHLSDNAPSGSLSQQSVHRDDEENRFQYEDDTQSPNFVPNIDDIRISYKFINELRSAKLDSPIEPLDDTLLQQILDPPQHLLEVENPDECLSLELYLATTHTSEETYTNACVAVTRRFPDCRLLSYYMVKKLVEKLSGVSPIVRDMCVNSCIGYTGPYASIEDCPHCGETRYKIQGKKKIARKQFTTLPLAPQLQALWRTTEGAASMQYRQNCTKAAFEELEHNNGVKVSAYKDFFDGTTLSNEQGIASSTKRSLEDDQETGSPIKKRFNFVSPLSMQGTAKTADLNVKTYASPTDTLLHSTSTHPDTISLQTGFCSNTGNFNESSNMDDISQNGDHNSSSSPLHAEQLVLDPSSSTLTSSDTSTILPSATQSTNTAPVDAGPSANRGAPPVIPAGIDNVGTSIDVDRSVPIVAADVSPDGHGVPGVPVGGSGAMLNAETQSNESKKNSKAKTRTTSTGNSTVRPNTSTGMKNLCMIEFKNKHGVKATRQAFEEHWSVLDETELKEASAAPALVT</sequence>
<feature type="compositionally biased region" description="Low complexity" evidence="1">
    <location>
        <begin position="498"/>
        <end position="518"/>
    </location>
</feature>
<feature type="compositionally biased region" description="Basic and acidic residues" evidence="1">
    <location>
        <begin position="166"/>
        <end position="177"/>
    </location>
</feature>
<evidence type="ECO:0000256" key="1">
    <source>
        <dbReference type="SAM" id="MobiDB-lite"/>
    </source>
</evidence>
<comment type="caution">
    <text evidence="2">The sequence shown here is derived from an EMBL/GenBank/DDBJ whole genome shotgun (WGS) entry which is preliminary data.</text>
</comment>
<feature type="compositionally biased region" description="Acidic residues" evidence="1">
    <location>
        <begin position="132"/>
        <end position="142"/>
    </location>
</feature>
<name>A0ABQ8VQD5_9AGAR</name>